<dbReference type="STRING" id="1797298.A2988_04380"/>
<protein>
    <submittedName>
        <fullName evidence="2">Uncharacterized protein</fullName>
    </submittedName>
</protein>
<accession>A0A1F5BVS6</accession>
<reference evidence="2 3" key="1">
    <citation type="journal article" date="2016" name="Nat. Commun.">
        <title>Thousands of microbial genomes shed light on interconnected biogeochemical processes in an aquifer system.</title>
        <authorList>
            <person name="Anantharaman K."/>
            <person name="Brown C.T."/>
            <person name="Hug L.A."/>
            <person name="Sharon I."/>
            <person name="Castelle C.J."/>
            <person name="Probst A.J."/>
            <person name="Thomas B.C."/>
            <person name="Singh A."/>
            <person name="Wilkins M.J."/>
            <person name="Karaoz U."/>
            <person name="Brodie E.L."/>
            <person name="Williams K.H."/>
            <person name="Hubbard S.S."/>
            <person name="Banfield J.F."/>
        </authorList>
    </citation>
    <scope>NUCLEOTIDE SEQUENCE [LARGE SCALE GENOMIC DNA]</scope>
</reference>
<organism evidence="2 3">
    <name type="scientific">Candidatus Azambacteria bacterium RIFCSPLOWO2_01_FULL_46_25</name>
    <dbReference type="NCBI Taxonomy" id="1797298"/>
    <lineage>
        <taxon>Bacteria</taxon>
        <taxon>Candidatus Azamiibacteriota</taxon>
    </lineage>
</organism>
<feature type="transmembrane region" description="Helical" evidence="1">
    <location>
        <begin position="6"/>
        <end position="22"/>
    </location>
</feature>
<dbReference type="EMBL" id="MEYS01000001">
    <property type="protein sequence ID" value="OGD34705.1"/>
    <property type="molecule type" value="Genomic_DNA"/>
</dbReference>
<dbReference type="Proteomes" id="UP000176650">
    <property type="component" value="Unassembled WGS sequence"/>
</dbReference>
<evidence type="ECO:0000313" key="3">
    <source>
        <dbReference type="Proteomes" id="UP000176650"/>
    </source>
</evidence>
<dbReference type="AlphaFoldDB" id="A0A1F5BVS6"/>
<keyword evidence="1" id="KW-1133">Transmembrane helix</keyword>
<evidence type="ECO:0000256" key="1">
    <source>
        <dbReference type="SAM" id="Phobius"/>
    </source>
</evidence>
<evidence type="ECO:0000313" key="2">
    <source>
        <dbReference type="EMBL" id="OGD34705.1"/>
    </source>
</evidence>
<name>A0A1F5BVS6_9BACT</name>
<sequence>MNTKNIIISLAALLVIAGIFLFRSGPEQEKQPGANDVKISEKSATSTSLTATSTDAATKQEGKLSLPTTRLSVVPLAFHHDIAVDKAACGEKIGTFRVTNPDSSTVLWWQITGSKPIWLGLSSTWGKTPENVDMTYNCILSGAGNGPYDASFDIVQTTEDGKMLSGYLFTVKVDGAISGMAQ</sequence>
<keyword evidence="1" id="KW-0812">Transmembrane</keyword>
<comment type="caution">
    <text evidence="2">The sequence shown here is derived from an EMBL/GenBank/DDBJ whole genome shotgun (WGS) entry which is preliminary data.</text>
</comment>
<proteinExistence type="predicted"/>
<keyword evidence="1" id="KW-0472">Membrane</keyword>
<gene>
    <name evidence="2" type="ORF">A2988_04380</name>
</gene>